<organism evidence="2 3">
    <name type="scientific">Byssothecium circinans</name>
    <dbReference type="NCBI Taxonomy" id="147558"/>
    <lineage>
        <taxon>Eukaryota</taxon>
        <taxon>Fungi</taxon>
        <taxon>Dikarya</taxon>
        <taxon>Ascomycota</taxon>
        <taxon>Pezizomycotina</taxon>
        <taxon>Dothideomycetes</taxon>
        <taxon>Pleosporomycetidae</taxon>
        <taxon>Pleosporales</taxon>
        <taxon>Massarineae</taxon>
        <taxon>Massarinaceae</taxon>
        <taxon>Byssothecium</taxon>
    </lineage>
</organism>
<dbReference type="EMBL" id="ML977023">
    <property type="protein sequence ID" value="KAF1950749.1"/>
    <property type="molecule type" value="Genomic_DNA"/>
</dbReference>
<accession>A0A6A5TG53</accession>
<dbReference type="Proteomes" id="UP000800035">
    <property type="component" value="Unassembled WGS sequence"/>
</dbReference>
<gene>
    <name evidence="2" type="ORF">CC80DRAFT_496657</name>
</gene>
<evidence type="ECO:0000313" key="3">
    <source>
        <dbReference type="Proteomes" id="UP000800035"/>
    </source>
</evidence>
<evidence type="ECO:0000313" key="2">
    <source>
        <dbReference type="EMBL" id="KAF1950749.1"/>
    </source>
</evidence>
<protein>
    <recommendedName>
        <fullName evidence="4">Hypersensitive response-inducing protein</fullName>
    </recommendedName>
</protein>
<name>A0A6A5TG53_9PLEO</name>
<keyword evidence="3" id="KW-1185">Reference proteome</keyword>
<sequence>MFAKSTILNLVAATAFAAPTPDNALTKDATPYVFSVSRFSSVCTAATCYYGFNVSATEGPSGEPSFTATGCGGSSVDPFKPCSTIGIDVPGNVETKEENLGRDVGANVFVKLSWRKDNIAYTLTGNQTVQHTGIDKEPFDFVITPKTITAVPDKA</sequence>
<feature type="chain" id="PRO_5025365757" description="Hypersensitive response-inducing protein" evidence="1">
    <location>
        <begin position="18"/>
        <end position="155"/>
    </location>
</feature>
<evidence type="ECO:0008006" key="4">
    <source>
        <dbReference type="Google" id="ProtNLM"/>
    </source>
</evidence>
<evidence type="ECO:0000256" key="1">
    <source>
        <dbReference type="SAM" id="SignalP"/>
    </source>
</evidence>
<keyword evidence="1" id="KW-0732">Signal</keyword>
<dbReference type="AlphaFoldDB" id="A0A6A5TG53"/>
<dbReference type="OrthoDB" id="3683517at2759"/>
<reference evidence="2" key="1">
    <citation type="journal article" date="2020" name="Stud. Mycol.">
        <title>101 Dothideomycetes genomes: a test case for predicting lifestyles and emergence of pathogens.</title>
        <authorList>
            <person name="Haridas S."/>
            <person name="Albert R."/>
            <person name="Binder M."/>
            <person name="Bloem J."/>
            <person name="Labutti K."/>
            <person name="Salamov A."/>
            <person name="Andreopoulos B."/>
            <person name="Baker S."/>
            <person name="Barry K."/>
            <person name="Bills G."/>
            <person name="Bluhm B."/>
            <person name="Cannon C."/>
            <person name="Castanera R."/>
            <person name="Culley D."/>
            <person name="Daum C."/>
            <person name="Ezra D."/>
            <person name="Gonzalez J."/>
            <person name="Henrissat B."/>
            <person name="Kuo A."/>
            <person name="Liang C."/>
            <person name="Lipzen A."/>
            <person name="Lutzoni F."/>
            <person name="Magnuson J."/>
            <person name="Mondo S."/>
            <person name="Nolan M."/>
            <person name="Ohm R."/>
            <person name="Pangilinan J."/>
            <person name="Park H.-J."/>
            <person name="Ramirez L."/>
            <person name="Alfaro M."/>
            <person name="Sun H."/>
            <person name="Tritt A."/>
            <person name="Yoshinaga Y."/>
            <person name="Zwiers L.-H."/>
            <person name="Turgeon B."/>
            <person name="Goodwin S."/>
            <person name="Spatafora J."/>
            <person name="Crous P."/>
            <person name="Grigoriev I."/>
        </authorList>
    </citation>
    <scope>NUCLEOTIDE SEQUENCE</scope>
    <source>
        <strain evidence="2">CBS 675.92</strain>
    </source>
</reference>
<proteinExistence type="predicted"/>
<feature type="signal peptide" evidence="1">
    <location>
        <begin position="1"/>
        <end position="17"/>
    </location>
</feature>